<dbReference type="PROSITE" id="PS50198">
    <property type="entry name" value="PPIC_PPIASE_2"/>
    <property type="match status" value="1"/>
</dbReference>
<evidence type="ECO:0000259" key="13">
    <source>
        <dbReference type="PROSITE" id="PS50198"/>
    </source>
</evidence>
<proteinExistence type="inferred from homology"/>
<protein>
    <recommendedName>
        <fullName evidence="9">Periplasmic chaperone PpiD</fullName>
    </recommendedName>
    <alternativeName>
        <fullName evidence="10">Periplasmic folding chaperone</fullName>
    </alternativeName>
</protein>
<accession>A0A2K9LFM0</accession>
<comment type="similarity">
    <text evidence="8">Belongs to the PpiD chaperone family.</text>
</comment>
<dbReference type="AlphaFoldDB" id="A0A2K9LFM0"/>
<dbReference type="SUPFAM" id="SSF109998">
    <property type="entry name" value="Triger factor/SurA peptide-binding domain-like"/>
    <property type="match status" value="1"/>
</dbReference>
<organism evidence="14 15">
    <name type="scientific">Ketobacter alkanivorans</name>
    <dbReference type="NCBI Taxonomy" id="1917421"/>
    <lineage>
        <taxon>Bacteria</taxon>
        <taxon>Pseudomonadati</taxon>
        <taxon>Pseudomonadota</taxon>
        <taxon>Gammaproteobacteria</taxon>
        <taxon>Pseudomonadales</taxon>
        <taxon>Ketobacteraceae</taxon>
        <taxon>Ketobacter</taxon>
    </lineage>
</organism>
<evidence type="ECO:0000256" key="8">
    <source>
        <dbReference type="ARBA" id="ARBA00038408"/>
    </source>
</evidence>
<gene>
    <name evidence="14" type="ORF">Kalk_01450</name>
</gene>
<evidence type="ECO:0000256" key="7">
    <source>
        <dbReference type="ARBA" id="ARBA00023186"/>
    </source>
</evidence>
<keyword evidence="6 12" id="KW-0472">Membrane</keyword>
<sequence>MTSDWSYQIMQQFRNLLKGWVGKLLLFIFILPFAFFGIEGIFNSSGSQDVAVTVNGVEIPKIEVSRAIENQRRNLKEQMGGNIDDSFLTDELLRPRVVEGLIQKELIRQSSERDGMAVSSNLVKSYVRSLPQFQDDTGQFSNDKLETLLVQANFTKARLFDAVQESMVLEQLQSGIGSTAFITSAELDYIVKLNDQKRVVSYATLAAAPLKDGITLSDEEISAFFEMNKLQYRTEEKVKVNYIVVAMDDFADDAEVEESELLAAYDDYVQGVKDQERRRASHVLVEINDDRSQAGAKARIEEALARLQAGDSFESVAQEYSDDIATATAGGDLDYAGRGLYDEAFEEALFGLKAEGDVTGVVKTEFGYHVIKLTGIETPEIEDFDTKKAELIADIKIDHARIKLDEAIDEIGRIAYESGDLQAVSERYGKPIETTPFFTQMGGSGIAADPKFVTAAFSDAVIKEGHNSEIIELGDSRVAVLRLAKHQPARDQELSEVEEQVKTALIQQKLRQLTDEKATAIVAKLKEGGDLASVGEEFNLTWQENVEITRQSGDLSRSIISTAFEMPKPSDDAVSAKKVALPSGDQEIVVLSKVIDGENSLTDTEALQAKASASEQFGTQDFNNYVASLKDSAEIEIR</sequence>
<evidence type="ECO:0000256" key="10">
    <source>
        <dbReference type="ARBA" id="ARBA00042775"/>
    </source>
</evidence>
<dbReference type="PANTHER" id="PTHR47529:SF1">
    <property type="entry name" value="PERIPLASMIC CHAPERONE PPID"/>
    <property type="match status" value="1"/>
</dbReference>
<evidence type="ECO:0000256" key="6">
    <source>
        <dbReference type="ARBA" id="ARBA00023136"/>
    </source>
</evidence>
<dbReference type="Pfam" id="PF00639">
    <property type="entry name" value="Rotamase"/>
    <property type="match status" value="1"/>
</dbReference>
<dbReference type="SUPFAM" id="SSF54534">
    <property type="entry name" value="FKBP-like"/>
    <property type="match status" value="1"/>
</dbReference>
<name>A0A2K9LFM0_9GAMM</name>
<dbReference type="Gene3D" id="3.10.50.40">
    <property type="match status" value="1"/>
</dbReference>
<dbReference type="OrthoDB" id="9812372at2"/>
<evidence type="ECO:0000256" key="12">
    <source>
        <dbReference type="SAM" id="Phobius"/>
    </source>
</evidence>
<evidence type="ECO:0000313" key="14">
    <source>
        <dbReference type="EMBL" id="AUM11176.1"/>
    </source>
</evidence>
<dbReference type="InterPro" id="IPR046357">
    <property type="entry name" value="PPIase_dom_sf"/>
</dbReference>
<dbReference type="PANTHER" id="PTHR47529">
    <property type="entry name" value="PEPTIDYL-PROLYL CIS-TRANS ISOMERASE D"/>
    <property type="match status" value="1"/>
</dbReference>
<evidence type="ECO:0000256" key="1">
    <source>
        <dbReference type="ARBA" id="ARBA00004382"/>
    </source>
</evidence>
<evidence type="ECO:0000256" key="4">
    <source>
        <dbReference type="ARBA" id="ARBA00022692"/>
    </source>
</evidence>
<keyword evidence="2" id="KW-1003">Cell membrane</keyword>
<keyword evidence="7" id="KW-0143">Chaperone</keyword>
<evidence type="ECO:0000256" key="9">
    <source>
        <dbReference type="ARBA" id="ARBA00040743"/>
    </source>
</evidence>
<dbReference type="Pfam" id="PF13624">
    <property type="entry name" value="SurA_N_3"/>
    <property type="match status" value="1"/>
</dbReference>
<keyword evidence="11" id="KW-0413">Isomerase</keyword>
<keyword evidence="11" id="KW-0697">Rotamase</keyword>
<dbReference type="InterPro" id="IPR000297">
    <property type="entry name" value="PPIase_PpiC"/>
</dbReference>
<dbReference type="Proteomes" id="UP000235116">
    <property type="component" value="Chromosome"/>
</dbReference>
<evidence type="ECO:0000313" key="15">
    <source>
        <dbReference type="Proteomes" id="UP000235116"/>
    </source>
</evidence>
<reference evidence="15" key="1">
    <citation type="submission" date="2017-08" db="EMBL/GenBank/DDBJ databases">
        <title>Direct submision.</title>
        <authorList>
            <person name="Kim S.-J."/>
            <person name="Rhee S.-K."/>
        </authorList>
    </citation>
    <scope>NUCLEOTIDE SEQUENCE [LARGE SCALE GENOMIC DNA]</scope>
    <source>
        <strain evidence="15">GI5</strain>
    </source>
</reference>
<evidence type="ECO:0000256" key="3">
    <source>
        <dbReference type="ARBA" id="ARBA00022519"/>
    </source>
</evidence>
<dbReference type="InterPro" id="IPR027304">
    <property type="entry name" value="Trigger_fact/SurA_dom_sf"/>
</dbReference>
<dbReference type="GO" id="GO:0005886">
    <property type="term" value="C:plasma membrane"/>
    <property type="evidence" value="ECO:0007669"/>
    <property type="project" value="UniProtKB-SubCell"/>
</dbReference>
<keyword evidence="4 12" id="KW-0812">Transmembrane</keyword>
<dbReference type="RefSeq" id="WP_101892516.1">
    <property type="nucleotide sequence ID" value="NZ_CP022684.1"/>
</dbReference>
<evidence type="ECO:0000256" key="11">
    <source>
        <dbReference type="PROSITE-ProRule" id="PRU00278"/>
    </source>
</evidence>
<keyword evidence="5 12" id="KW-1133">Transmembrane helix</keyword>
<feature type="domain" description="PpiC" evidence="13">
    <location>
        <begin position="275"/>
        <end position="375"/>
    </location>
</feature>
<dbReference type="Gene3D" id="1.10.4030.10">
    <property type="entry name" value="Porin chaperone SurA, peptide-binding domain"/>
    <property type="match status" value="1"/>
</dbReference>
<feature type="transmembrane region" description="Helical" evidence="12">
    <location>
        <begin position="20"/>
        <end position="38"/>
    </location>
</feature>
<dbReference type="InterPro" id="IPR052029">
    <property type="entry name" value="PpiD_chaperone"/>
</dbReference>
<dbReference type="EMBL" id="CP022684">
    <property type="protein sequence ID" value="AUM11176.1"/>
    <property type="molecule type" value="Genomic_DNA"/>
</dbReference>
<dbReference type="GO" id="GO:0003755">
    <property type="term" value="F:peptidyl-prolyl cis-trans isomerase activity"/>
    <property type="evidence" value="ECO:0007669"/>
    <property type="project" value="UniProtKB-KW"/>
</dbReference>
<dbReference type="KEGG" id="kak:Kalk_01450"/>
<keyword evidence="15" id="KW-1185">Reference proteome</keyword>
<comment type="subcellular location">
    <subcellularLocation>
        <location evidence="1">Cell inner membrane</location>
        <topology evidence="1">Single-pass type II membrane protein</topology>
        <orientation evidence="1">Periplasmic side</orientation>
    </subcellularLocation>
</comment>
<evidence type="ECO:0000256" key="2">
    <source>
        <dbReference type="ARBA" id="ARBA00022475"/>
    </source>
</evidence>
<keyword evidence="3" id="KW-0997">Cell inner membrane</keyword>
<evidence type="ECO:0000256" key="5">
    <source>
        <dbReference type="ARBA" id="ARBA00022989"/>
    </source>
</evidence>